<dbReference type="InterPro" id="IPR008921">
    <property type="entry name" value="DNA_pol3_clamp-load_cplx_C"/>
</dbReference>
<dbReference type="EMBL" id="JBHSDT010000008">
    <property type="protein sequence ID" value="MFC4404158.1"/>
    <property type="molecule type" value="Genomic_DNA"/>
</dbReference>
<dbReference type="SUPFAM" id="SSF48019">
    <property type="entry name" value="post-AAA+ oligomerization domain-like"/>
    <property type="match status" value="1"/>
</dbReference>
<dbReference type="GO" id="GO:0003887">
    <property type="term" value="F:DNA-directed DNA polymerase activity"/>
    <property type="evidence" value="ECO:0007669"/>
    <property type="project" value="UniProtKB-EC"/>
</dbReference>
<comment type="similarity">
    <text evidence="7">Belongs to the DNA polymerase HolA subunit family.</text>
</comment>
<dbReference type="Proteomes" id="UP001595882">
    <property type="component" value="Unassembled WGS sequence"/>
</dbReference>
<evidence type="ECO:0000313" key="11">
    <source>
        <dbReference type="EMBL" id="MFC4404158.1"/>
    </source>
</evidence>
<feature type="domain" description="DNA polymerase III delta subunit-like C-terminal" evidence="10">
    <location>
        <begin position="219"/>
        <end position="337"/>
    </location>
</feature>
<name>A0ABV8WYP7_9BACI</name>
<dbReference type="InterPro" id="IPR005790">
    <property type="entry name" value="DNA_polIII_delta"/>
</dbReference>
<reference evidence="12" key="1">
    <citation type="journal article" date="2019" name="Int. J. Syst. Evol. Microbiol.">
        <title>The Global Catalogue of Microorganisms (GCM) 10K type strain sequencing project: providing services to taxonomists for standard genome sequencing and annotation.</title>
        <authorList>
            <consortium name="The Broad Institute Genomics Platform"/>
            <consortium name="The Broad Institute Genome Sequencing Center for Infectious Disease"/>
            <person name="Wu L."/>
            <person name="Ma J."/>
        </authorList>
    </citation>
    <scope>NUCLEOTIDE SEQUENCE [LARGE SCALE GENOMIC DNA]</scope>
    <source>
        <strain evidence="12">CCUG 37865</strain>
    </source>
</reference>
<keyword evidence="6" id="KW-0239">DNA-directed DNA polymerase</keyword>
<evidence type="ECO:0000313" key="12">
    <source>
        <dbReference type="Proteomes" id="UP001595882"/>
    </source>
</evidence>
<dbReference type="SUPFAM" id="SSF52540">
    <property type="entry name" value="P-loop containing nucleoside triphosphate hydrolases"/>
    <property type="match status" value="1"/>
</dbReference>
<dbReference type="Pfam" id="PF06144">
    <property type="entry name" value="DNA_pol3_delta"/>
    <property type="match status" value="1"/>
</dbReference>
<evidence type="ECO:0000256" key="4">
    <source>
        <dbReference type="ARBA" id="ARBA00022695"/>
    </source>
</evidence>
<keyword evidence="4 11" id="KW-0548">Nucleotidyltransferase</keyword>
<keyword evidence="3 11" id="KW-0808">Transferase</keyword>
<sequence>MNYLETIEQIKKGTIAPIYYIYGTETYMIEEIKQSLYKYSMSEEDRDTNVSIFDLEEIAIQEVVNDANTYPFFGEKKLIIATNASFLKAKPPVTDIDHQNDVLIDYLINPAPYSVLVIIAPFEKLDERKKVVKQLKKNAVAISCEPLKEWNMNEALERIAKNHHVQMAPDVVTYMINEIGTDLMILQSEMEKMALYIGEGNTIRLEDAELLLSHHESNSALKLVDAIIANDLVKAINITKDLEKLGEEPIKLIALLASQFRTLLHVKILNQKGYNQKQMASQLKIHPYVAKLSVTRQAQFTNEELSEAIKLLAETDENMKTGRVEKELGFELLLYQLIMLRRQKVKV</sequence>
<evidence type="ECO:0000256" key="7">
    <source>
        <dbReference type="ARBA" id="ARBA00034754"/>
    </source>
</evidence>
<dbReference type="NCBIfam" id="TIGR01128">
    <property type="entry name" value="holA"/>
    <property type="match status" value="1"/>
</dbReference>
<dbReference type="RefSeq" id="WP_390252695.1">
    <property type="nucleotide sequence ID" value="NZ_JBHSDT010000008.1"/>
</dbReference>
<dbReference type="Gene3D" id="1.10.8.60">
    <property type="match status" value="1"/>
</dbReference>
<feature type="domain" description="DNA polymerase III delta N-terminal" evidence="9">
    <location>
        <begin position="19"/>
        <end position="145"/>
    </location>
</feature>
<dbReference type="EC" id="2.7.7.7" evidence="1"/>
<dbReference type="InterPro" id="IPR010372">
    <property type="entry name" value="DNA_pol3_delta_N"/>
</dbReference>
<organism evidence="11 12">
    <name type="scientific">Gracilibacillus xinjiangensis</name>
    <dbReference type="NCBI Taxonomy" id="1193282"/>
    <lineage>
        <taxon>Bacteria</taxon>
        <taxon>Bacillati</taxon>
        <taxon>Bacillota</taxon>
        <taxon>Bacilli</taxon>
        <taxon>Bacillales</taxon>
        <taxon>Bacillaceae</taxon>
        <taxon>Gracilibacillus</taxon>
    </lineage>
</organism>
<dbReference type="PANTHER" id="PTHR34388">
    <property type="entry name" value="DNA POLYMERASE III SUBUNIT DELTA"/>
    <property type="match status" value="1"/>
</dbReference>
<evidence type="ECO:0000259" key="9">
    <source>
        <dbReference type="Pfam" id="PF06144"/>
    </source>
</evidence>
<keyword evidence="12" id="KW-1185">Reference proteome</keyword>
<evidence type="ECO:0000256" key="2">
    <source>
        <dbReference type="ARBA" id="ARBA00017703"/>
    </source>
</evidence>
<proteinExistence type="inferred from homology"/>
<dbReference type="Gene3D" id="3.40.50.300">
    <property type="entry name" value="P-loop containing nucleotide triphosphate hydrolases"/>
    <property type="match status" value="1"/>
</dbReference>
<dbReference type="InterPro" id="IPR048466">
    <property type="entry name" value="DNA_pol3_delta-like_C"/>
</dbReference>
<protein>
    <recommendedName>
        <fullName evidence="2">DNA polymerase III subunit delta</fullName>
        <ecNumber evidence="1">2.7.7.7</ecNumber>
    </recommendedName>
</protein>
<dbReference type="PANTHER" id="PTHR34388:SF1">
    <property type="entry name" value="DNA POLYMERASE III SUBUNIT DELTA"/>
    <property type="match status" value="1"/>
</dbReference>
<evidence type="ECO:0000256" key="6">
    <source>
        <dbReference type="ARBA" id="ARBA00022932"/>
    </source>
</evidence>
<keyword evidence="5" id="KW-0235">DNA replication</keyword>
<dbReference type="InterPro" id="IPR027417">
    <property type="entry name" value="P-loop_NTPase"/>
</dbReference>
<evidence type="ECO:0000256" key="3">
    <source>
        <dbReference type="ARBA" id="ARBA00022679"/>
    </source>
</evidence>
<comment type="caution">
    <text evidence="11">The sequence shown here is derived from an EMBL/GenBank/DDBJ whole genome shotgun (WGS) entry which is preliminary data.</text>
</comment>
<comment type="catalytic activity">
    <reaction evidence="8">
        <text>DNA(n) + a 2'-deoxyribonucleoside 5'-triphosphate = DNA(n+1) + diphosphate</text>
        <dbReference type="Rhea" id="RHEA:22508"/>
        <dbReference type="Rhea" id="RHEA-COMP:17339"/>
        <dbReference type="Rhea" id="RHEA-COMP:17340"/>
        <dbReference type="ChEBI" id="CHEBI:33019"/>
        <dbReference type="ChEBI" id="CHEBI:61560"/>
        <dbReference type="ChEBI" id="CHEBI:173112"/>
        <dbReference type="EC" id="2.7.7.7"/>
    </reaction>
</comment>
<evidence type="ECO:0000256" key="5">
    <source>
        <dbReference type="ARBA" id="ARBA00022705"/>
    </source>
</evidence>
<evidence type="ECO:0000256" key="1">
    <source>
        <dbReference type="ARBA" id="ARBA00012417"/>
    </source>
</evidence>
<evidence type="ECO:0000256" key="8">
    <source>
        <dbReference type="ARBA" id="ARBA00049244"/>
    </source>
</evidence>
<evidence type="ECO:0000259" key="10">
    <source>
        <dbReference type="Pfam" id="PF21694"/>
    </source>
</evidence>
<dbReference type="Pfam" id="PF21694">
    <property type="entry name" value="DNA_pol3_delta_C"/>
    <property type="match status" value="1"/>
</dbReference>
<accession>A0ABV8WYP7</accession>
<gene>
    <name evidence="11" type="primary">holA</name>
    <name evidence="11" type="ORF">ACFOY7_13880</name>
</gene>
<dbReference type="Gene3D" id="1.20.272.10">
    <property type="match status" value="1"/>
</dbReference>